<name>A0ABX0Q974_9BACT</name>
<sequence>MKRIIYSLRYKAALASLFLGMSACTGEFAEINTNPNTPTNASADLFMPHGIQTAVDAYWGGSLGMDVGDGFSQHWARIQYTDIDQYTVTNDVANTGWQTLYIESIADYQRIYKIGQQTGNTNYQAVAVIMRSWAFSVLTDVYGDIPYKQAIQGLEGTLQPKYDAQKDVYAGLVAELKAAGEQIDVADKSKAIGGDILFSGDLTKWRKFANTLSLRILNRMLGKADSPIDAKAEIERILKDPAKYPTLASNADNVQLVYLAAAPSNNPVNENRKTRDDHRVGATLVNKMKALGDARLAVYANAPADGGDYKGVPNGLAASDANSLGLSKTSKVGNYFVAATAPGVLLSYAESLFIKAEFAYKGIAAAGDAATLYTDAIKASHSQYGLTASPTYLTANTFAGGTAGYTQLMEQKWIALFGQGVEAWTEFRRTGIPALTPPALNTNLNVIPTRLPYPGSEESLNRVNFNEALTRQGGQNTMRMKLWFAK</sequence>
<evidence type="ECO:0000313" key="2">
    <source>
        <dbReference type="EMBL" id="NID08606.1"/>
    </source>
</evidence>
<feature type="signal peptide" evidence="1">
    <location>
        <begin position="1"/>
        <end position="29"/>
    </location>
</feature>
<proteinExistence type="predicted"/>
<dbReference type="PROSITE" id="PS51257">
    <property type="entry name" value="PROKAR_LIPOPROTEIN"/>
    <property type="match status" value="1"/>
</dbReference>
<dbReference type="InterPro" id="IPR011990">
    <property type="entry name" value="TPR-like_helical_dom_sf"/>
</dbReference>
<keyword evidence="3" id="KW-1185">Reference proteome</keyword>
<evidence type="ECO:0000313" key="3">
    <source>
        <dbReference type="Proteomes" id="UP000606008"/>
    </source>
</evidence>
<gene>
    <name evidence="2" type="ORF">F7231_00355</name>
</gene>
<dbReference type="RefSeq" id="WP_166690505.1">
    <property type="nucleotide sequence ID" value="NZ_WAEL01000001.1"/>
</dbReference>
<reference evidence="3" key="1">
    <citation type="submission" date="2019-09" db="EMBL/GenBank/DDBJ databases">
        <authorList>
            <person name="Jung D.-H."/>
        </authorList>
    </citation>
    <scope>NUCLEOTIDE SEQUENCE [LARGE SCALE GENOMIC DNA]</scope>
    <source>
        <strain evidence="3">JA-25</strain>
    </source>
</reference>
<evidence type="ECO:0000256" key="1">
    <source>
        <dbReference type="SAM" id="SignalP"/>
    </source>
</evidence>
<feature type="chain" id="PRO_5045342368" evidence="1">
    <location>
        <begin position="30"/>
        <end position="486"/>
    </location>
</feature>
<dbReference type="InterPro" id="IPR041662">
    <property type="entry name" value="SusD-like_2"/>
</dbReference>
<dbReference type="Pfam" id="PF12771">
    <property type="entry name" value="SusD-like_2"/>
    <property type="match status" value="1"/>
</dbReference>
<comment type="caution">
    <text evidence="2">The sequence shown here is derived from an EMBL/GenBank/DDBJ whole genome shotgun (WGS) entry which is preliminary data.</text>
</comment>
<dbReference type="Gene3D" id="1.25.40.390">
    <property type="match status" value="1"/>
</dbReference>
<keyword evidence="2" id="KW-0449">Lipoprotein</keyword>
<dbReference type="Proteomes" id="UP000606008">
    <property type="component" value="Unassembled WGS sequence"/>
</dbReference>
<accession>A0ABX0Q974</accession>
<organism evidence="2 3">
    <name type="scientific">Fibrivirga algicola</name>
    <dbReference type="NCBI Taxonomy" id="2950420"/>
    <lineage>
        <taxon>Bacteria</taxon>
        <taxon>Pseudomonadati</taxon>
        <taxon>Bacteroidota</taxon>
        <taxon>Cytophagia</taxon>
        <taxon>Cytophagales</taxon>
        <taxon>Spirosomataceae</taxon>
        <taxon>Fibrivirga</taxon>
    </lineage>
</organism>
<dbReference type="SUPFAM" id="SSF48452">
    <property type="entry name" value="TPR-like"/>
    <property type="match status" value="1"/>
</dbReference>
<keyword evidence="1" id="KW-0732">Signal</keyword>
<reference evidence="3" key="2">
    <citation type="submission" date="2023-07" db="EMBL/GenBank/DDBJ databases">
        <authorList>
            <person name="Jung D.-H."/>
        </authorList>
    </citation>
    <scope>NUCLEOTIDE SEQUENCE [LARGE SCALE GENOMIC DNA]</scope>
    <source>
        <strain evidence="3">JA-25</strain>
    </source>
</reference>
<dbReference type="EMBL" id="WAEL01000001">
    <property type="protein sequence ID" value="NID08606.1"/>
    <property type="molecule type" value="Genomic_DNA"/>
</dbReference>
<protein>
    <submittedName>
        <fullName evidence="2">SusD/RagB family nutrient-binding outer membrane lipoprotein</fullName>
    </submittedName>
</protein>